<accession>A0A4V0Y8J7</accession>
<protein>
    <recommendedName>
        <fullName evidence="2">26S proteasome non-ATPase regulatory subunit 5</fullName>
    </recommendedName>
</protein>
<reference evidence="3" key="1">
    <citation type="submission" date="2019-04" db="EMBL/GenBank/DDBJ databases">
        <title>Analysis of the testis transcriptome of the Chagas disease vector Rhodnius prolixus.</title>
        <authorList>
            <person name="Cesar J."/>
            <person name="Ribeiro J.M."/>
            <person name="Pereira M.H."/>
            <person name="Araujo R.N."/>
            <person name="Gontijo N.F."/>
            <person name="Pessoa G."/>
            <person name="Sant'Anna M.V."/>
            <person name="Sorgine M.H."/>
            <person name="Majerowicz D."/>
            <person name="Carvalho A.B."/>
            <person name="Braz G."/>
            <person name="Mesquita R."/>
            <person name="Lagerblad P.O."/>
            <person name="Koerich L.B."/>
        </authorList>
    </citation>
    <scope>NUCLEOTIDE SEQUENCE</scope>
</reference>
<dbReference type="RefSeq" id="XP_073979945.1">
    <property type="nucleotide sequence ID" value="XM_074123844.1"/>
</dbReference>
<dbReference type="SUPFAM" id="SSF48371">
    <property type="entry name" value="ARM repeat"/>
    <property type="match status" value="1"/>
</dbReference>
<dbReference type="PANTHER" id="PTHR13554">
    <property type="entry name" value="26S PROTEASOME NON-ATPASE REGULATORY SUBUNIT 5-RELATED"/>
    <property type="match status" value="1"/>
</dbReference>
<dbReference type="InterPro" id="IPR019538">
    <property type="entry name" value="PSMD5"/>
</dbReference>
<dbReference type="AlphaFoldDB" id="A0A4V0Y8J7"/>
<keyword evidence="3" id="KW-0647">Proteasome</keyword>
<sequence>MSTIDVNIKNLIENIKNDVQVDHNLYELKIALGSLNSSQLSEGVAGVQLGFIFDCLNSSNRKQVLTTCDILTLVLPIKPSQVTLSDYATPLVRALGHPFKEVKEMVLKEFNRGVGERELITLLNSNVLNLIISCLCNEEISVGTRAIEFLTKLGQTEDGLNVICQDMFVRQLIMQTSQSDVYKIRMYQVLVDISVHSPEGLGKIESCGLFGGLIDHLKSNDVLATMAALEVITPLVGTVHGYDFLVRNDIINLLAQQIASFTDNPLASLVYPGLARFFGHIGREFPQRLVALYPQVLKEVFKGVDSSDVNISIVSLETIAFIAYSPPGKAALYKQDERVMRHVMGKFQEAVTKLPTEWRVRALAALAHIIHLSVDHITSDITKVSLAWFNQLGPSALQNIFEMTRQPFPDIKAAAFNVLEKIAAHRWGQIKIINHPGLFEFLLDRSTETTLEGKQAKYDVIKTLYNSPTISSTFEDEQCDRMAQYLQEGVIYVPFGNHVAVEGAD</sequence>
<dbReference type="GeneID" id="141452020"/>
<dbReference type="Pfam" id="PF10508">
    <property type="entry name" value="Proteasom_PSMB"/>
    <property type="match status" value="1"/>
</dbReference>
<evidence type="ECO:0000313" key="3">
    <source>
        <dbReference type="EMBL" id="MOY45234.1"/>
    </source>
</evidence>
<dbReference type="Gene3D" id="1.25.10.10">
    <property type="entry name" value="Leucine-rich Repeat Variant"/>
    <property type="match status" value="2"/>
</dbReference>
<dbReference type="InterPro" id="IPR016024">
    <property type="entry name" value="ARM-type_fold"/>
</dbReference>
<dbReference type="PANTHER" id="PTHR13554:SF10">
    <property type="entry name" value="26S PROTEASOME NON-ATPASE REGULATORY SUBUNIT 5"/>
    <property type="match status" value="1"/>
</dbReference>
<dbReference type="GO" id="GO:0043248">
    <property type="term" value="P:proteasome assembly"/>
    <property type="evidence" value="ECO:0007669"/>
    <property type="project" value="InterPro"/>
</dbReference>
<proteinExistence type="inferred from homology"/>
<dbReference type="VEuPathDB" id="VectorBase:RPRC008038"/>
<evidence type="ECO:0000256" key="2">
    <source>
        <dbReference type="ARBA" id="ARBA00014933"/>
    </source>
</evidence>
<dbReference type="EMBL" id="GHKJ01000204">
    <property type="protein sequence ID" value="MOY45234.1"/>
    <property type="molecule type" value="Transcribed_RNA"/>
</dbReference>
<dbReference type="InterPro" id="IPR011989">
    <property type="entry name" value="ARM-like"/>
</dbReference>
<comment type="similarity">
    <text evidence="1">Belongs to the proteasome subunit S5B/HSM3 family.</text>
</comment>
<name>A0A4V0Y8J7_RHOPR</name>
<evidence type="ECO:0000256" key="1">
    <source>
        <dbReference type="ARBA" id="ARBA00006823"/>
    </source>
</evidence>
<organism evidence="3">
    <name type="scientific">Rhodnius prolixus</name>
    <name type="common">Triatomid bug</name>
    <dbReference type="NCBI Taxonomy" id="13249"/>
    <lineage>
        <taxon>Eukaryota</taxon>
        <taxon>Metazoa</taxon>
        <taxon>Ecdysozoa</taxon>
        <taxon>Arthropoda</taxon>
        <taxon>Hexapoda</taxon>
        <taxon>Insecta</taxon>
        <taxon>Pterygota</taxon>
        <taxon>Neoptera</taxon>
        <taxon>Paraneoptera</taxon>
        <taxon>Hemiptera</taxon>
        <taxon>Heteroptera</taxon>
        <taxon>Panheteroptera</taxon>
        <taxon>Cimicomorpha</taxon>
        <taxon>Reduviidae</taxon>
        <taxon>Triatominae</taxon>
        <taxon>Rhodnius</taxon>
    </lineage>
</organism>
<dbReference type="GO" id="GO:0000502">
    <property type="term" value="C:proteasome complex"/>
    <property type="evidence" value="ECO:0007669"/>
    <property type="project" value="UniProtKB-KW"/>
</dbReference>
<dbReference type="GO" id="GO:0005829">
    <property type="term" value="C:cytosol"/>
    <property type="evidence" value="ECO:0007669"/>
    <property type="project" value="TreeGrafter"/>
</dbReference>